<reference evidence="2" key="1">
    <citation type="journal article" date="2019" name="Int. J. Syst. Evol. Microbiol.">
        <title>The Global Catalogue of Microorganisms (GCM) 10K type strain sequencing project: providing services to taxonomists for standard genome sequencing and annotation.</title>
        <authorList>
            <consortium name="The Broad Institute Genomics Platform"/>
            <consortium name="The Broad Institute Genome Sequencing Center for Infectious Disease"/>
            <person name="Wu L."/>
            <person name="Ma J."/>
        </authorList>
    </citation>
    <scope>NUCLEOTIDE SEQUENCE [LARGE SCALE GENOMIC DNA]</scope>
    <source>
        <strain evidence="2">CGMCC 4.7319</strain>
    </source>
</reference>
<protein>
    <submittedName>
        <fullName evidence="1">Uncharacterized protein</fullName>
    </submittedName>
</protein>
<sequence>MMDPPEYRTLRGVVGRAFTRRAAAALQLRLAEIAESPLAGVPGDESDLIVHLAHPLPVVRLFRPERII</sequence>
<dbReference type="EMBL" id="BMNC01000036">
    <property type="protein sequence ID" value="GGN30247.1"/>
    <property type="molecule type" value="Genomic_DNA"/>
</dbReference>
<organism evidence="1 2">
    <name type="scientific">Lentzea pudingi</name>
    <dbReference type="NCBI Taxonomy" id="1789439"/>
    <lineage>
        <taxon>Bacteria</taxon>
        <taxon>Bacillati</taxon>
        <taxon>Actinomycetota</taxon>
        <taxon>Actinomycetes</taxon>
        <taxon>Pseudonocardiales</taxon>
        <taxon>Pseudonocardiaceae</taxon>
        <taxon>Lentzea</taxon>
    </lineage>
</organism>
<name>A0ABQ2IXH8_9PSEU</name>
<dbReference type="Gene3D" id="1.10.630.10">
    <property type="entry name" value="Cytochrome P450"/>
    <property type="match status" value="1"/>
</dbReference>
<evidence type="ECO:0000313" key="1">
    <source>
        <dbReference type="EMBL" id="GGN30247.1"/>
    </source>
</evidence>
<dbReference type="Proteomes" id="UP000597656">
    <property type="component" value="Unassembled WGS sequence"/>
</dbReference>
<evidence type="ECO:0000313" key="2">
    <source>
        <dbReference type="Proteomes" id="UP000597656"/>
    </source>
</evidence>
<proteinExistence type="predicted"/>
<gene>
    <name evidence="1" type="ORF">GCM10011609_87910</name>
</gene>
<keyword evidence="2" id="KW-1185">Reference proteome</keyword>
<dbReference type="InterPro" id="IPR036396">
    <property type="entry name" value="Cyt_P450_sf"/>
</dbReference>
<accession>A0ABQ2IXH8</accession>
<comment type="caution">
    <text evidence="1">The sequence shown here is derived from an EMBL/GenBank/DDBJ whole genome shotgun (WGS) entry which is preliminary data.</text>
</comment>